<keyword evidence="4 5" id="KW-0143">Chaperone</keyword>
<evidence type="ECO:0000256" key="1">
    <source>
        <dbReference type="ARBA" id="ARBA00008020"/>
    </source>
</evidence>
<reference evidence="6 7" key="1">
    <citation type="journal article" date="2015" name="Nat. Commun.">
        <title>Genomic and transcriptomic evidence for scavenging of diverse organic compounds by widespread deep-sea archaea.</title>
        <authorList>
            <person name="Li M."/>
            <person name="Baker B.J."/>
            <person name="Anantharaman K."/>
            <person name="Jain S."/>
            <person name="Breier J.A."/>
            <person name="Dick G.J."/>
        </authorList>
    </citation>
    <scope>NUCLEOTIDE SEQUENCE [LARGE SCALE GENOMIC DNA]</scope>
    <source>
        <strain evidence="6">Cayman_51_deep</strain>
    </source>
</reference>
<comment type="similarity">
    <text evidence="1 5">Belongs to the TCP-1 chaperonin family.</text>
</comment>
<dbReference type="SUPFAM" id="SSF52029">
    <property type="entry name" value="GroEL apical domain-like"/>
    <property type="match status" value="1"/>
</dbReference>
<dbReference type="PRINTS" id="PR00304">
    <property type="entry name" value="TCOMPLEXTCP1"/>
</dbReference>
<evidence type="ECO:0000313" key="6">
    <source>
        <dbReference type="EMBL" id="PXF21648.1"/>
    </source>
</evidence>
<dbReference type="NCBIfam" id="NF041083">
    <property type="entry name" value="thermosome_beta"/>
    <property type="match status" value="1"/>
</dbReference>
<keyword evidence="2 5" id="KW-0547">Nucleotide-binding</keyword>
<dbReference type="InterPro" id="IPR027413">
    <property type="entry name" value="GROEL-like_equatorial_sf"/>
</dbReference>
<dbReference type="SUPFAM" id="SSF48592">
    <property type="entry name" value="GroEL equatorial domain-like"/>
    <property type="match status" value="1"/>
</dbReference>
<dbReference type="Proteomes" id="UP000248161">
    <property type="component" value="Unassembled WGS sequence"/>
</dbReference>
<dbReference type="InterPro" id="IPR002194">
    <property type="entry name" value="Chaperonin_TCP-1_CS"/>
</dbReference>
<dbReference type="InterPro" id="IPR017998">
    <property type="entry name" value="Chaperone_TCP-1"/>
</dbReference>
<organism evidence="6 7">
    <name type="scientific">Candidatus Thalassarchaeum betae</name>
    <dbReference type="NCBI Taxonomy" id="2599289"/>
    <lineage>
        <taxon>Archaea</taxon>
        <taxon>Methanobacteriati</taxon>
        <taxon>Thermoplasmatota</taxon>
        <taxon>Candidatus Poseidoniia</taxon>
        <taxon>Candidatus Poseidoniales</taxon>
        <taxon>Candidatus Thalassarchaeaceae</taxon>
        <taxon>Candidatus Thalassarchaeum</taxon>
    </lineage>
</organism>
<dbReference type="Gene3D" id="1.10.560.10">
    <property type="entry name" value="GroEL-like equatorial domain"/>
    <property type="match status" value="1"/>
</dbReference>
<evidence type="ECO:0000256" key="3">
    <source>
        <dbReference type="ARBA" id="ARBA00022840"/>
    </source>
</evidence>
<dbReference type="GO" id="GO:0016887">
    <property type="term" value="F:ATP hydrolysis activity"/>
    <property type="evidence" value="ECO:0007669"/>
    <property type="project" value="InterPro"/>
</dbReference>
<dbReference type="Pfam" id="PF00118">
    <property type="entry name" value="Cpn60_TCP1"/>
    <property type="match status" value="1"/>
</dbReference>
<name>A0A2V3HR79_9ARCH</name>
<dbReference type="GO" id="GO:0005524">
    <property type="term" value="F:ATP binding"/>
    <property type="evidence" value="ECO:0007669"/>
    <property type="project" value="UniProtKB-KW"/>
</dbReference>
<evidence type="ECO:0000256" key="4">
    <source>
        <dbReference type="ARBA" id="ARBA00023186"/>
    </source>
</evidence>
<comment type="caution">
    <text evidence="6">The sequence shown here is derived from an EMBL/GenBank/DDBJ whole genome shotgun (WGS) entry which is preliminary data.</text>
</comment>
<dbReference type="PROSITE" id="PS00751">
    <property type="entry name" value="TCP1_2"/>
    <property type="match status" value="1"/>
</dbReference>
<keyword evidence="3 5" id="KW-0067">ATP-binding</keyword>
<dbReference type="Gene3D" id="3.50.7.10">
    <property type="entry name" value="GroEL"/>
    <property type="match status" value="1"/>
</dbReference>
<dbReference type="InterPro" id="IPR053374">
    <property type="entry name" value="TCP-1_chaperonin"/>
</dbReference>
<dbReference type="GO" id="GO:0140662">
    <property type="term" value="F:ATP-dependent protein folding chaperone"/>
    <property type="evidence" value="ECO:0007669"/>
    <property type="project" value="InterPro"/>
</dbReference>
<dbReference type="Gene3D" id="3.30.260.10">
    <property type="entry name" value="TCP-1-like chaperonin intermediate domain"/>
    <property type="match status" value="1"/>
</dbReference>
<dbReference type="EMBL" id="PSPG01000006">
    <property type="protein sequence ID" value="PXF21648.1"/>
    <property type="molecule type" value="Genomic_DNA"/>
</dbReference>
<dbReference type="InterPro" id="IPR002423">
    <property type="entry name" value="Cpn60/GroEL/TCP-1"/>
</dbReference>
<dbReference type="InterPro" id="IPR027409">
    <property type="entry name" value="GroEL-like_apical_dom_sf"/>
</dbReference>
<evidence type="ECO:0000256" key="2">
    <source>
        <dbReference type="ARBA" id="ARBA00022741"/>
    </source>
</evidence>
<dbReference type="PANTHER" id="PTHR11353">
    <property type="entry name" value="CHAPERONIN"/>
    <property type="match status" value="1"/>
</dbReference>
<protein>
    <submittedName>
        <fullName evidence="6">Thermosome subunit</fullName>
    </submittedName>
</protein>
<dbReference type="PROSITE" id="PS00750">
    <property type="entry name" value="TCP1_1"/>
    <property type="match status" value="1"/>
</dbReference>
<sequence length="565" mass="60744">MNRTVARARRGDAVFNGRVQSKAVVRRFAMVEPEHDAALEDTDRLHGRSALVDNVKAAVALAGAVRSTLGPRGLDKMLVEEGGSATVTNDGVTVLQTAKVEHPAARLLISTSSSQDRAARDGTTTTVILTAEMLQNALELVRSGVHPSIIMNGYQIALAEALAEMEHMARAPQSEAERRAVVETSLAGKIDSSLTAHLTGLALEAADALAGEEGDADLERLRVKRLMVRDGTARESEIVHGMVLAKSRMDMATPANSDGGRIAIVDGDLENAKLELEASIEVTSTGALRSFHERARERLQEQVELLKSLDVDLLVVRDGVAEEAITMLTNAGITAYRRFEREDLERLARITGSTMVRDARRIKKEDVGTYSSRSEQTFSGVKHTRIDGSEGGAMTVLIRGTSPAVREEAQRAFDDALGVAHRLSGDSQLLPGGGASQIHLARHLRAFAPSQSGREQLAIEAYAAALEIVPRTLAENSGLDPIDVILTLSAAQVADSENGPWIGLDVMSGEKARMDEAGVIDPLFVVRHALSGATEAANSILRIDDVLWAKQDAQTPDWQSEMDQD</sequence>
<dbReference type="InterPro" id="IPR027410">
    <property type="entry name" value="TCP-1-like_intermed_sf"/>
</dbReference>
<dbReference type="SUPFAM" id="SSF54849">
    <property type="entry name" value="GroEL-intermediate domain like"/>
    <property type="match status" value="1"/>
</dbReference>
<gene>
    <name evidence="6" type="ORF">CXX69_03290</name>
</gene>
<accession>A0A2V3HR79</accession>
<evidence type="ECO:0000256" key="5">
    <source>
        <dbReference type="RuleBase" id="RU004187"/>
    </source>
</evidence>
<dbReference type="GO" id="GO:0051082">
    <property type="term" value="F:unfolded protein binding"/>
    <property type="evidence" value="ECO:0007669"/>
    <property type="project" value="InterPro"/>
</dbReference>
<evidence type="ECO:0000313" key="7">
    <source>
        <dbReference type="Proteomes" id="UP000248161"/>
    </source>
</evidence>
<proteinExistence type="inferred from homology"/>
<dbReference type="AlphaFoldDB" id="A0A2V3HR79"/>